<evidence type="ECO:0000256" key="3">
    <source>
        <dbReference type="ARBA" id="ARBA00022448"/>
    </source>
</evidence>
<dbReference type="STRING" id="574566.I0Z6G5"/>
<dbReference type="EMBL" id="AGSI01000003">
    <property type="protein sequence ID" value="EIE26234.1"/>
    <property type="molecule type" value="Genomic_DNA"/>
</dbReference>
<dbReference type="InterPro" id="IPR021827">
    <property type="entry name" value="Nup186/Nup192/Nup205"/>
</dbReference>
<feature type="chain" id="PRO_5003636785" evidence="5">
    <location>
        <begin position="21"/>
        <end position="1110"/>
    </location>
</feature>
<evidence type="ECO:0000256" key="2">
    <source>
        <dbReference type="ARBA" id="ARBA00005892"/>
    </source>
</evidence>
<dbReference type="eggNOG" id="KOG1835">
    <property type="taxonomic scope" value="Eukaryota"/>
</dbReference>
<evidence type="ECO:0000313" key="6">
    <source>
        <dbReference type="EMBL" id="EIE26234.1"/>
    </source>
</evidence>
<dbReference type="RefSeq" id="XP_005650778.1">
    <property type="nucleotide sequence ID" value="XM_005650721.1"/>
</dbReference>
<name>I0Z6G5_COCSC</name>
<evidence type="ECO:0000256" key="1">
    <source>
        <dbReference type="ARBA" id="ARBA00004123"/>
    </source>
</evidence>
<reference evidence="6 7" key="1">
    <citation type="journal article" date="2012" name="Genome Biol.">
        <title>The genome of the polar eukaryotic microalga coccomyxa subellipsoidea reveals traits of cold adaptation.</title>
        <authorList>
            <person name="Blanc G."/>
            <person name="Agarkova I."/>
            <person name="Grimwood J."/>
            <person name="Kuo A."/>
            <person name="Brueggeman A."/>
            <person name="Dunigan D."/>
            <person name="Gurnon J."/>
            <person name="Ladunga I."/>
            <person name="Lindquist E."/>
            <person name="Lucas S."/>
            <person name="Pangilinan J."/>
            <person name="Proschold T."/>
            <person name="Salamov A."/>
            <person name="Schmutz J."/>
            <person name="Weeks D."/>
            <person name="Yamada T."/>
            <person name="Claverie J.M."/>
            <person name="Grigoriev I."/>
            <person name="Van Etten J."/>
            <person name="Lomsadze A."/>
            <person name="Borodovsky M."/>
        </authorList>
    </citation>
    <scope>NUCLEOTIDE SEQUENCE [LARGE SCALE GENOMIC DNA]</scope>
    <source>
        <strain evidence="6 7">C-169</strain>
    </source>
</reference>
<keyword evidence="3" id="KW-0813">Transport</keyword>
<feature type="signal peptide" evidence="5">
    <location>
        <begin position="1"/>
        <end position="20"/>
    </location>
</feature>
<organism evidence="6 7">
    <name type="scientific">Coccomyxa subellipsoidea (strain C-169)</name>
    <name type="common">Green microalga</name>
    <dbReference type="NCBI Taxonomy" id="574566"/>
    <lineage>
        <taxon>Eukaryota</taxon>
        <taxon>Viridiplantae</taxon>
        <taxon>Chlorophyta</taxon>
        <taxon>core chlorophytes</taxon>
        <taxon>Trebouxiophyceae</taxon>
        <taxon>Trebouxiophyceae incertae sedis</taxon>
        <taxon>Coccomyxaceae</taxon>
        <taxon>Coccomyxa</taxon>
        <taxon>Coccomyxa subellipsoidea</taxon>
    </lineage>
</organism>
<dbReference type="Pfam" id="PF11894">
    <property type="entry name" value="Nup192"/>
    <property type="match status" value="1"/>
</dbReference>
<dbReference type="PANTHER" id="PTHR31344:SF0">
    <property type="entry name" value="NUCLEAR PORE COMPLEX PROTEIN NUP205"/>
    <property type="match status" value="1"/>
</dbReference>
<dbReference type="PANTHER" id="PTHR31344">
    <property type="entry name" value="NUCLEAR PORE COMPLEX PROTEIN NUP205"/>
    <property type="match status" value="1"/>
</dbReference>
<dbReference type="GO" id="GO:0005643">
    <property type="term" value="C:nuclear pore"/>
    <property type="evidence" value="ECO:0007669"/>
    <property type="project" value="InterPro"/>
</dbReference>
<proteinExistence type="inferred from homology"/>
<dbReference type="AlphaFoldDB" id="I0Z6G5"/>
<keyword evidence="5" id="KW-0732">Signal</keyword>
<dbReference type="KEGG" id="csl:COCSUDRAFT_83609"/>
<evidence type="ECO:0000313" key="7">
    <source>
        <dbReference type="Proteomes" id="UP000007264"/>
    </source>
</evidence>
<dbReference type="OrthoDB" id="511645at2759"/>
<dbReference type="GeneID" id="17043652"/>
<comment type="similarity">
    <text evidence="2">Belongs to the NUP186/NUP192/NUP205 family.</text>
</comment>
<comment type="caution">
    <text evidence="6">The sequence shown here is derived from an EMBL/GenBank/DDBJ whole genome shotgun (WGS) entry which is preliminary data.</text>
</comment>
<keyword evidence="7" id="KW-1185">Reference proteome</keyword>
<protein>
    <submittedName>
        <fullName evidence="6">Uncharacterized protein</fullName>
    </submittedName>
</protein>
<comment type="subcellular location">
    <subcellularLocation>
        <location evidence="1">Nucleus</location>
    </subcellularLocation>
</comment>
<accession>I0Z6G5</accession>
<keyword evidence="4" id="KW-0539">Nucleus</keyword>
<gene>
    <name evidence="6" type="ORF">COCSUDRAFT_83609</name>
</gene>
<sequence>MASWQQAGIVLVALVSTLLPKEIPGGLDDEADDQLLGELAAEPEVAKRLDSTAVPERAANSIKQACESGALHFLTSGILKSVPFEDDFPFQKELYAQTLHQLLMTFLDAEPGRDEVGALVAESMARMNSKGTLLVANGASHDALEDLLNAVAAVYDVMFQQLRAGNTYSTISWKFLFDVMKQYCARYTAASDQQEVKAALDGAIAAFARRPELAPSLWERLLQAVVVQPASAEDSLMGPVARYDISYQLNEIESRAEEYSETVAFVRLLNALMKASGANIAAQARPYSHLAQFVRAEVLSQLHQRAYRQQRQKWELAEVSLDHLRLCLRALSATSVATSYDSAAPQALASRPPGVIVMMDLLGQREAMRTIETILAGGADQLAAERQDTDWGAAKEAAVLAALRLIRTAFALDTAVVAALRQTELSELSALLQPVHIDLLHDERWLPSLLDYVCYAPNPAIQAQAVHITLTLNQRLPQLPDLLLQPIAAGKVPLYLRLRAGFAAILQESLFSHGAFYPTDDDDDAEEATTGSDGADDERATLVLQLLLDSLDAPPPNLAHILLGFDVEDGPEGVVNTMLDPRLLYSCMTAALKGAQSGSLPAARPVAYEHLIELFYQLAAAPHTGDSTLAILRKVQLVALQLDTIAAGLSSDQYNAYVEECGGQAALIHAWQAFIEITFTRRYELLESVSPNRRSGAAEVAKETLEAVMDTVARILPTEAARLAPPLCKVVQTLLVRLQQEAQSGLGLTPDASAALRLPAQSHAILRQLLVLLREGQKMEAVRIPLLGSLLAYLQATRAPRLAHAPPSLFQTLLQDAESSANGALAQFDDTQSEIEAGNAALLQDAAFLIPLLATQATAAAVHPALTVLLALLAADPGEVILDSIYGSGVANRVLMDLVDSPHTTLLQAQLALLLRLLRSALQASGAGSGSGYRLAAVDIINQLTRCQVRALLRLQSGPFGVVLSRFNTGVLRVVAADVAGLPDSEQVRQAAAGFVEAHGRTLERVLTEAASAGAKGWQPGEAELEAAALVLQLLARLVPYHQKHPSSTAIDLRLKAYQLAVRFFSLDEQRQSPLLTAVEAGREGRPSMPLAECRSLDRLTLQASLLHMM</sequence>
<evidence type="ECO:0000256" key="5">
    <source>
        <dbReference type="SAM" id="SignalP"/>
    </source>
</evidence>
<dbReference type="Proteomes" id="UP000007264">
    <property type="component" value="Unassembled WGS sequence"/>
</dbReference>
<evidence type="ECO:0000256" key="4">
    <source>
        <dbReference type="ARBA" id="ARBA00023242"/>
    </source>
</evidence>